<feature type="transmembrane region" description="Helical" evidence="2">
    <location>
        <begin position="12"/>
        <end position="37"/>
    </location>
</feature>
<sequence>MNARIHTWLKGLYVTIVTMAIYAVALGCFISLMLLVISMEEGGSLSSLSVGLTSAILLLSQGAGFTSGSFLITLIPLLLSIMLVLLIRALALKIGTSWGGYVCGLASWVLIHIALLHTTGYTLVTSEWLNLLGIGLVFSLGYLWALLPGDDTVHSLLERAQRAMPPALYQSIRLAIRIWISLLVALAICGIATVAVWSLMNASTMGRVFDLVGMGTGSRIMTTLASVAWLPNLCIWAVSWLSGAGFTIGSSANFSLWVGQSTDLPPVPVFGLLPSALENDLLRVLCMSVPAALAFILALLAMLHPHAFHVWRRGEQQDRSLLSRKNLLRFGYPALSFCLVSILLTVSSTAVFSLSNGALGSKRLAHVGVDVANTTSMLAHSTALGLAIAWGVVLLAYGLRFGGIWFIAEIKRRADVSHSLSPDNEERDDAGDSDGSREGKGPSGDRDGASTTSAPDDETSEASSRDAAPQRRVVSGTSGDNNGTEAFSLSNDSHPHHKEEQ</sequence>
<dbReference type="EMBL" id="JGZI01000010">
    <property type="protein sequence ID" value="KFI81156.1"/>
    <property type="molecule type" value="Genomic_DNA"/>
</dbReference>
<accession>A0A087CD06</accession>
<dbReference type="Proteomes" id="UP000029050">
    <property type="component" value="Unassembled WGS sequence"/>
</dbReference>
<feature type="transmembrane region" description="Helical" evidence="2">
    <location>
        <begin position="43"/>
        <end position="59"/>
    </location>
</feature>
<feature type="transmembrane region" description="Helical" evidence="2">
    <location>
        <begin position="128"/>
        <end position="147"/>
    </location>
</feature>
<feature type="compositionally biased region" description="Acidic residues" evidence="1">
    <location>
        <begin position="423"/>
        <end position="432"/>
    </location>
</feature>
<dbReference type="OrthoDB" id="3742900at2"/>
<organism evidence="3 4">
    <name type="scientific">Bifidobacterium psychraerophilum</name>
    <dbReference type="NCBI Taxonomy" id="218140"/>
    <lineage>
        <taxon>Bacteria</taxon>
        <taxon>Bacillati</taxon>
        <taxon>Actinomycetota</taxon>
        <taxon>Actinomycetes</taxon>
        <taxon>Bifidobacteriales</taxon>
        <taxon>Bifidobacteriaceae</taxon>
        <taxon>Bifidobacterium</taxon>
    </lineage>
</organism>
<keyword evidence="4" id="KW-1185">Reference proteome</keyword>
<protein>
    <submittedName>
        <fullName evidence="3">Bifunctional purine biosynthesis protein purH</fullName>
    </submittedName>
</protein>
<evidence type="ECO:0000256" key="1">
    <source>
        <dbReference type="SAM" id="MobiDB-lite"/>
    </source>
</evidence>
<feature type="region of interest" description="Disordered" evidence="1">
    <location>
        <begin position="417"/>
        <end position="501"/>
    </location>
</feature>
<keyword evidence="2" id="KW-0812">Transmembrane</keyword>
<feature type="compositionally biased region" description="Basic and acidic residues" evidence="1">
    <location>
        <begin position="434"/>
        <end position="448"/>
    </location>
</feature>
<feature type="transmembrane region" description="Helical" evidence="2">
    <location>
        <begin position="281"/>
        <end position="303"/>
    </location>
</feature>
<keyword evidence="2" id="KW-0472">Membrane</keyword>
<dbReference type="GeneID" id="98300749"/>
<feature type="transmembrane region" description="Helical" evidence="2">
    <location>
        <begin position="220"/>
        <end position="241"/>
    </location>
</feature>
<evidence type="ECO:0000313" key="3">
    <source>
        <dbReference type="EMBL" id="KFI81156.1"/>
    </source>
</evidence>
<dbReference type="Pfam" id="PF19877">
    <property type="entry name" value="DUF6350"/>
    <property type="match status" value="1"/>
</dbReference>
<evidence type="ECO:0000256" key="2">
    <source>
        <dbReference type="SAM" id="Phobius"/>
    </source>
</evidence>
<dbReference type="PROSITE" id="PS51257">
    <property type="entry name" value="PROKAR_LIPOPROTEIN"/>
    <property type="match status" value="1"/>
</dbReference>
<reference evidence="3 4" key="1">
    <citation type="submission" date="2014-03" db="EMBL/GenBank/DDBJ databases">
        <title>Genomics of Bifidobacteria.</title>
        <authorList>
            <person name="Ventura M."/>
            <person name="Milani C."/>
            <person name="Lugli G.A."/>
        </authorList>
    </citation>
    <scope>NUCLEOTIDE SEQUENCE [LARGE SCALE GENOMIC DNA]</scope>
    <source>
        <strain evidence="3 4">LMG 21775</strain>
    </source>
</reference>
<proteinExistence type="predicted"/>
<feature type="transmembrane region" description="Helical" evidence="2">
    <location>
        <begin position="330"/>
        <end position="354"/>
    </location>
</feature>
<name>A0A087CD06_9BIFI</name>
<dbReference type="RefSeq" id="WP_051921849.1">
    <property type="nucleotide sequence ID" value="NZ_JGZI01000010.1"/>
</dbReference>
<dbReference type="eggNOG" id="ENOG5033EIZ">
    <property type="taxonomic scope" value="Bacteria"/>
</dbReference>
<evidence type="ECO:0000313" key="4">
    <source>
        <dbReference type="Proteomes" id="UP000029050"/>
    </source>
</evidence>
<dbReference type="InterPro" id="IPR045931">
    <property type="entry name" value="DUF6350"/>
</dbReference>
<keyword evidence="2" id="KW-1133">Transmembrane helix</keyword>
<feature type="transmembrane region" description="Helical" evidence="2">
    <location>
        <begin position="174"/>
        <end position="199"/>
    </location>
</feature>
<dbReference type="AlphaFoldDB" id="A0A087CD06"/>
<comment type="caution">
    <text evidence="3">The sequence shown here is derived from an EMBL/GenBank/DDBJ whole genome shotgun (WGS) entry which is preliminary data.</text>
</comment>
<feature type="transmembrane region" description="Helical" evidence="2">
    <location>
        <begin position="98"/>
        <end position="116"/>
    </location>
</feature>
<dbReference type="STRING" id="218140.BPSY_1562"/>
<feature type="compositionally biased region" description="Polar residues" evidence="1">
    <location>
        <begin position="475"/>
        <end position="492"/>
    </location>
</feature>
<feature type="transmembrane region" description="Helical" evidence="2">
    <location>
        <begin position="71"/>
        <end position="92"/>
    </location>
</feature>
<gene>
    <name evidence="3" type="ORF">BPSY_1562</name>
</gene>
<feature type="transmembrane region" description="Helical" evidence="2">
    <location>
        <begin position="383"/>
        <end position="408"/>
    </location>
</feature>